<dbReference type="EMBL" id="FMZO01000016">
    <property type="protein sequence ID" value="SDD92281.1"/>
    <property type="molecule type" value="Genomic_DNA"/>
</dbReference>
<dbReference type="GO" id="GO:0000155">
    <property type="term" value="F:phosphorelay sensor kinase activity"/>
    <property type="evidence" value="ECO:0007669"/>
    <property type="project" value="InterPro"/>
</dbReference>
<evidence type="ECO:0000256" key="1">
    <source>
        <dbReference type="SAM" id="Phobius"/>
    </source>
</evidence>
<proteinExistence type="predicted"/>
<name>A0A1G6YPP1_NIADE</name>
<sequence>MKAIYTLLLLLFVTFTSFAQQGITGKARPAYKYEINFDVSSKIGSSIISTPFLKHVIFRKISATQKDSFRYYDGILLGIVKPSDGNVTFGPGYIQSLSKKYRVATISDSSDIQVIAYGITPNNKNFFKYHVILDDKKELTPWTTPRDFEQQFEAERLYAVLWKGKALAKQVYVEVYDTRDFDTREGVLLNWNLKTKELPHVAAMWASKKYTKKGVQMQVDYNFRKDSLNSPFFSKFNTEYNYPEELHFRQNDFGEFRIYLDLLPGTFYSTTIKKIINDSISEYRYASYKSANPLLSIQEDVFAAPGNYEIEIYNVHGEEDEEGTKKQRIRIPVRVFPPPPKETTFTLKQMVPYAAAATLVAAFVFYLYYRSNKRKIAGIEMEKQISKLRLQSVRNQLNPHFVYNALAGIQNLLNKNDNRRANEYLTRFSRISRRVLEDAEKDLVTIEDEVKLLNDYLQMEQMRFGFEYSIQVDEAIDQTNTEIPAMLLQPFVENAVKHAMPAVADGCIGIALEKRGKSILVKIRDNGKGFNVHSASGTGSALSKNRISLLNEVYSNTPMILDVQSGEDGTTILLTLNDWLA</sequence>
<keyword evidence="1" id="KW-0472">Membrane</keyword>
<reference evidence="5" key="1">
    <citation type="submission" date="2016-10" db="EMBL/GenBank/DDBJ databases">
        <authorList>
            <person name="Varghese N."/>
            <person name="Submissions S."/>
        </authorList>
    </citation>
    <scope>NUCLEOTIDE SEQUENCE [LARGE SCALE GENOMIC DNA]</scope>
    <source>
        <strain evidence="5">DSM 25811 / CCM 8410 / LMG 26954 / E90</strain>
    </source>
</reference>
<feature type="chain" id="PRO_5011551591" evidence="2">
    <location>
        <begin position="20"/>
        <end position="581"/>
    </location>
</feature>
<dbReference type="PANTHER" id="PTHR34220:SF7">
    <property type="entry name" value="SENSOR HISTIDINE KINASE YPDA"/>
    <property type="match status" value="1"/>
</dbReference>
<dbReference type="OrthoDB" id="9809670at2"/>
<keyword evidence="2" id="KW-0732">Signal</keyword>
<feature type="domain" description="Signal transduction histidine kinase internal region" evidence="3">
    <location>
        <begin position="389"/>
        <end position="465"/>
    </location>
</feature>
<gene>
    <name evidence="4" type="ORF">SAMN04487894_11650</name>
</gene>
<dbReference type="SUPFAM" id="SSF55874">
    <property type="entry name" value="ATPase domain of HSP90 chaperone/DNA topoisomerase II/histidine kinase"/>
    <property type="match status" value="1"/>
</dbReference>
<evidence type="ECO:0000313" key="4">
    <source>
        <dbReference type="EMBL" id="SDD92281.1"/>
    </source>
</evidence>
<keyword evidence="5" id="KW-1185">Reference proteome</keyword>
<dbReference type="RefSeq" id="WP_090392243.1">
    <property type="nucleotide sequence ID" value="NZ_FMZO01000016.1"/>
</dbReference>
<dbReference type="AlphaFoldDB" id="A0A1G6YPP1"/>
<keyword evidence="1" id="KW-0812">Transmembrane</keyword>
<dbReference type="Proteomes" id="UP000198757">
    <property type="component" value="Unassembled WGS sequence"/>
</dbReference>
<keyword evidence="4" id="KW-0808">Transferase</keyword>
<feature type="transmembrane region" description="Helical" evidence="1">
    <location>
        <begin position="350"/>
        <end position="369"/>
    </location>
</feature>
<keyword evidence="1" id="KW-1133">Transmembrane helix</keyword>
<dbReference type="PANTHER" id="PTHR34220">
    <property type="entry name" value="SENSOR HISTIDINE KINASE YPDA"/>
    <property type="match status" value="1"/>
</dbReference>
<protein>
    <submittedName>
        <fullName evidence="4">Histidine kinase</fullName>
    </submittedName>
</protein>
<evidence type="ECO:0000259" key="3">
    <source>
        <dbReference type="Pfam" id="PF06580"/>
    </source>
</evidence>
<dbReference type="Gene3D" id="3.30.565.10">
    <property type="entry name" value="Histidine kinase-like ATPase, C-terminal domain"/>
    <property type="match status" value="1"/>
</dbReference>
<organism evidence="4 5">
    <name type="scientific">Niabella drilacis (strain DSM 25811 / CCM 8410 / CCUG 62505 / LMG 26954 / E90)</name>
    <dbReference type="NCBI Taxonomy" id="1285928"/>
    <lineage>
        <taxon>Bacteria</taxon>
        <taxon>Pseudomonadati</taxon>
        <taxon>Bacteroidota</taxon>
        <taxon>Chitinophagia</taxon>
        <taxon>Chitinophagales</taxon>
        <taxon>Chitinophagaceae</taxon>
        <taxon>Niabella</taxon>
    </lineage>
</organism>
<accession>A0A1G6YPP1</accession>
<dbReference type="Pfam" id="PF06580">
    <property type="entry name" value="His_kinase"/>
    <property type="match status" value="1"/>
</dbReference>
<feature type="signal peptide" evidence="2">
    <location>
        <begin position="1"/>
        <end position="19"/>
    </location>
</feature>
<evidence type="ECO:0000313" key="5">
    <source>
        <dbReference type="Proteomes" id="UP000198757"/>
    </source>
</evidence>
<dbReference type="InterPro" id="IPR050640">
    <property type="entry name" value="Bact_2-comp_sensor_kinase"/>
</dbReference>
<keyword evidence="4" id="KW-0418">Kinase</keyword>
<dbReference type="InterPro" id="IPR010559">
    <property type="entry name" value="Sig_transdc_His_kin_internal"/>
</dbReference>
<dbReference type="InterPro" id="IPR036890">
    <property type="entry name" value="HATPase_C_sf"/>
</dbReference>
<evidence type="ECO:0000256" key="2">
    <source>
        <dbReference type="SAM" id="SignalP"/>
    </source>
</evidence>
<dbReference type="GO" id="GO:0016020">
    <property type="term" value="C:membrane"/>
    <property type="evidence" value="ECO:0007669"/>
    <property type="project" value="InterPro"/>
</dbReference>
<dbReference type="STRING" id="1285928.SAMN04487894_11650"/>